<feature type="signal peptide" evidence="1">
    <location>
        <begin position="1"/>
        <end position="20"/>
    </location>
</feature>
<gene>
    <name evidence="2" type="ORF">JL102_14460</name>
</gene>
<dbReference type="Gene3D" id="2.40.160.20">
    <property type="match status" value="1"/>
</dbReference>
<reference evidence="2" key="1">
    <citation type="submission" date="2021-01" db="EMBL/GenBank/DDBJ databases">
        <title>Fulvivirga kasyanovii gen. nov., sp nov., a novel member of the phylum Bacteroidetes isolated from seawater in a mussel farm.</title>
        <authorList>
            <person name="Zhao L.-H."/>
            <person name="Wang Z.-J."/>
        </authorList>
    </citation>
    <scope>NUCLEOTIDE SEQUENCE</scope>
    <source>
        <strain evidence="2">2943</strain>
    </source>
</reference>
<dbReference type="Proteomes" id="UP000659388">
    <property type="component" value="Unassembled WGS sequence"/>
</dbReference>
<dbReference type="RefSeq" id="WP_202245123.1">
    <property type="nucleotide sequence ID" value="NZ_JAESIY010000007.1"/>
</dbReference>
<organism evidence="2 3">
    <name type="scientific">Fulvivirga sediminis</name>
    <dbReference type="NCBI Taxonomy" id="2803949"/>
    <lineage>
        <taxon>Bacteria</taxon>
        <taxon>Pseudomonadati</taxon>
        <taxon>Bacteroidota</taxon>
        <taxon>Cytophagia</taxon>
        <taxon>Cytophagales</taxon>
        <taxon>Fulvivirgaceae</taxon>
        <taxon>Fulvivirga</taxon>
    </lineage>
</organism>
<protein>
    <submittedName>
        <fullName evidence="2">PorT family protein</fullName>
    </submittedName>
</protein>
<sequence>MKYFLAVLVSVFLLCSHSFTYGQKKNRMYSGYQTKRPQPNDKFMKTQWWLGFRAGANITEVSPTTYYSAFSPINYKSTRTEKEYNSMGMDQLSGQAGVEITLYHKGFSFSLQPNYRRQRYAYSNLYEWNGANGNSLLIQYDQENQLDYIEFPLFIKYDLTRDNIRPFIQIGAYYGTLVGANKHLTTSGIDNASGAEGPFDNQETTIGAKDIYIKSSVGIAGGLGVSYDFWNLRLVFDATYRYGMNNITNVKNRYSKNELTGIGDALDNIELRNVSMNFALLFPLRFISKNYDSFN</sequence>
<evidence type="ECO:0000256" key="1">
    <source>
        <dbReference type="SAM" id="SignalP"/>
    </source>
</evidence>
<proteinExistence type="predicted"/>
<name>A0A937F8W0_9BACT</name>
<accession>A0A937F8W0</accession>
<keyword evidence="1" id="KW-0732">Signal</keyword>
<dbReference type="AlphaFoldDB" id="A0A937F8W0"/>
<keyword evidence="3" id="KW-1185">Reference proteome</keyword>
<evidence type="ECO:0000313" key="2">
    <source>
        <dbReference type="EMBL" id="MBL3657346.1"/>
    </source>
</evidence>
<dbReference type="EMBL" id="JAESIY010000007">
    <property type="protein sequence ID" value="MBL3657346.1"/>
    <property type="molecule type" value="Genomic_DNA"/>
</dbReference>
<feature type="chain" id="PRO_5036978541" evidence="1">
    <location>
        <begin position="21"/>
        <end position="295"/>
    </location>
</feature>
<evidence type="ECO:0000313" key="3">
    <source>
        <dbReference type="Proteomes" id="UP000659388"/>
    </source>
</evidence>
<comment type="caution">
    <text evidence="2">The sequence shown here is derived from an EMBL/GenBank/DDBJ whole genome shotgun (WGS) entry which is preliminary data.</text>
</comment>